<gene>
    <name evidence="1" type="ORF">Goarm_011217</name>
</gene>
<evidence type="ECO:0000313" key="2">
    <source>
        <dbReference type="Proteomes" id="UP000593575"/>
    </source>
</evidence>
<name>A0A7J9IW90_9ROSI</name>
<comment type="caution">
    <text evidence="1">The sequence shown here is derived from an EMBL/GenBank/DDBJ whole genome shotgun (WGS) entry which is preliminary data.</text>
</comment>
<dbReference type="AlphaFoldDB" id="A0A7J9IW90"/>
<dbReference type="EMBL" id="JABFAE010000004">
    <property type="protein sequence ID" value="MBA0826358.1"/>
    <property type="molecule type" value="Genomic_DNA"/>
</dbReference>
<dbReference type="EMBL" id="JABFAE010000004">
    <property type="protein sequence ID" value="MBA0826357.1"/>
    <property type="molecule type" value="Genomic_DNA"/>
</dbReference>
<accession>A0A7J9IW90</accession>
<dbReference type="Proteomes" id="UP000593575">
    <property type="component" value="Unassembled WGS sequence"/>
</dbReference>
<organism evidence="1 2">
    <name type="scientific">Gossypium armourianum</name>
    <dbReference type="NCBI Taxonomy" id="34283"/>
    <lineage>
        <taxon>Eukaryota</taxon>
        <taxon>Viridiplantae</taxon>
        <taxon>Streptophyta</taxon>
        <taxon>Embryophyta</taxon>
        <taxon>Tracheophyta</taxon>
        <taxon>Spermatophyta</taxon>
        <taxon>Magnoliopsida</taxon>
        <taxon>eudicotyledons</taxon>
        <taxon>Gunneridae</taxon>
        <taxon>Pentapetalae</taxon>
        <taxon>rosids</taxon>
        <taxon>malvids</taxon>
        <taxon>Malvales</taxon>
        <taxon>Malvaceae</taxon>
        <taxon>Malvoideae</taxon>
        <taxon>Gossypium</taxon>
    </lineage>
</organism>
<proteinExistence type="predicted"/>
<evidence type="ECO:0000313" key="1">
    <source>
        <dbReference type="EMBL" id="MBA0826357.1"/>
    </source>
</evidence>
<sequence length="24" mass="2729">MFWPGTPIDTLVRSTNTIKMLPIP</sequence>
<protein>
    <submittedName>
        <fullName evidence="1">Uncharacterized protein</fullName>
    </submittedName>
</protein>
<reference evidence="1" key="2">
    <citation type="submission" date="2020-04" db="EMBL/GenBank/DDBJ databases">
        <authorList>
            <person name="Grover C.E."/>
            <person name="Arick M.A. II"/>
            <person name="Thrash A."/>
            <person name="Conover J.L."/>
            <person name="Sanders W.S."/>
            <person name="Peterson D.G."/>
            <person name="Scheffler J.A."/>
            <person name="Scheffler B.E."/>
            <person name="Wendel J.F."/>
        </authorList>
    </citation>
    <scope>NUCLEOTIDE SEQUENCE</scope>
    <source>
        <strain evidence="1">6</strain>
        <tissue evidence="1">Leaf</tissue>
    </source>
</reference>
<keyword evidence="2" id="KW-1185">Reference proteome</keyword>
<reference evidence="1 2" key="1">
    <citation type="journal article" date="2019" name="Genome Biol. Evol.">
        <title>Insights into the evolution of the New World diploid cottons (Gossypium, subgenus Houzingenia) based on genome sequencing.</title>
        <authorList>
            <person name="Grover C.E."/>
            <person name="Arick M.A. 2nd"/>
            <person name="Thrash A."/>
            <person name="Conover J.L."/>
            <person name="Sanders W.S."/>
            <person name="Peterson D.G."/>
            <person name="Frelichowski J.E."/>
            <person name="Scheffler J.A."/>
            <person name="Scheffler B.E."/>
            <person name="Wendel J.F."/>
        </authorList>
    </citation>
    <scope>NUCLEOTIDE SEQUENCE [LARGE SCALE GENOMIC DNA]</scope>
    <source>
        <strain evidence="1">6</strain>
        <tissue evidence="1">Leaf</tissue>
    </source>
</reference>